<dbReference type="EMBL" id="CP041217">
    <property type="protein sequence ID" value="QDH19499.1"/>
    <property type="molecule type" value="Genomic_DNA"/>
</dbReference>
<dbReference type="RefSeq" id="WP_141445888.1">
    <property type="nucleotide sequence ID" value="NZ_CP041217.1"/>
</dbReference>
<evidence type="ECO:0000256" key="1">
    <source>
        <dbReference type="ARBA" id="ARBA00022737"/>
    </source>
</evidence>
<keyword evidence="2 3" id="KW-0040">ANK repeat</keyword>
<keyword evidence="6" id="KW-1185">Reference proteome</keyword>
<evidence type="ECO:0000256" key="3">
    <source>
        <dbReference type="PROSITE-ProRule" id="PRU00023"/>
    </source>
</evidence>
<evidence type="ECO:0000313" key="5">
    <source>
        <dbReference type="EMBL" id="QDH19499.1"/>
    </source>
</evidence>
<dbReference type="PROSITE" id="PS50297">
    <property type="entry name" value="ANK_REP_REGION"/>
    <property type="match status" value="1"/>
</dbReference>
<evidence type="ECO:0000313" key="6">
    <source>
        <dbReference type="Proteomes" id="UP000316968"/>
    </source>
</evidence>
<dbReference type="InterPro" id="IPR036770">
    <property type="entry name" value="Ankyrin_rpt-contain_sf"/>
</dbReference>
<organism evidence="5 6">
    <name type="scientific">Saccharibacillus brassicae</name>
    <dbReference type="NCBI Taxonomy" id="2583377"/>
    <lineage>
        <taxon>Bacteria</taxon>
        <taxon>Bacillati</taxon>
        <taxon>Bacillota</taxon>
        <taxon>Bacilli</taxon>
        <taxon>Bacillales</taxon>
        <taxon>Paenibacillaceae</taxon>
        <taxon>Saccharibacillus</taxon>
    </lineage>
</organism>
<gene>
    <name evidence="5" type="ORF">FFV09_00675</name>
</gene>
<name>A0A4Y6UPC2_SACBS</name>
<protein>
    <submittedName>
        <fullName evidence="5">DUF4274 domain-containing protein</fullName>
    </submittedName>
</protein>
<dbReference type="PROSITE" id="PS50088">
    <property type="entry name" value="ANK_REPEAT"/>
    <property type="match status" value="1"/>
</dbReference>
<dbReference type="InterPro" id="IPR002110">
    <property type="entry name" value="Ankyrin_rpt"/>
</dbReference>
<dbReference type="Pfam" id="PF14096">
    <property type="entry name" value="DUF4274"/>
    <property type="match status" value="1"/>
</dbReference>
<dbReference type="PANTHER" id="PTHR24201">
    <property type="entry name" value="ANK_REP_REGION DOMAIN-CONTAINING PROTEIN"/>
    <property type="match status" value="1"/>
</dbReference>
<dbReference type="SMART" id="SM00248">
    <property type="entry name" value="ANK"/>
    <property type="match status" value="3"/>
</dbReference>
<dbReference type="OrthoDB" id="2645024at2"/>
<evidence type="ECO:0000259" key="4">
    <source>
        <dbReference type="Pfam" id="PF14096"/>
    </source>
</evidence>
<evidence type="ECO:0000256" key="2">
    <source>
        <dbReference type="ARBA" id="ARBA00023043"/>
    </source>
</evidence>
<feature type="domain" description="DUF4274" evidence="4">
    <location>
        <begin position="157"/>
        <end position="227"/>
    </location>
</feature>
<dbReference type="InterPro" id="IPR025369">
    <property type="entry name" value="DUF4274"/>
</dbReference>
<feature type="repeat" description="ANK" evidence="3">
    <location>
        <begin position="31"/>
        <end position="64"/>
    </location>
</feature>
<dbReference type="SUPFAM" id="SSF48403">
    <property type="entry name" value="Ankyrin repeat"/>
    <property type="match status" value="1"/>
</dbReference>
<dbReference type="KEGG" id="saca:FFV09_00675"/>
<reference evidence="5 6" key="1">
    <citation type="submission" date="2019-06" db="EMBL/GenBank/DDBJ databases">
        <title>Saccharibacillus brassicae sp. nov., an endophytic bacterium isolated from Chinese cabbage seeds (Brassica pekinensis).</title>
        <authorList>
            <person name="Jiang L."/>
            <person name="Lee J."/>
            <person name="Kim S.W."/>
        </authorList>
    </citation>
    <scope>NUCLEOTIDE SEQUENCE [LARGE SCALE GENOMIC DNA]</scope>
    <source>
        <strain evidence="6">KCTC 43072 / ATSA2</strain>
    </source>
</reference>
<dbReference type="InterPro" id="IPR050776">
    <property type="entry name" value="Ank_Repeat/CDKN_Inhibitor"/>
</dbReference>
<keyword evidence="1" id="KW-0677">Repeat</keyword>
<dbReference type="Pfam" id="PF12796">
    <property type="entry name" value="Ank_2"/>
    <property type="match status" value="1"/>
</dbReference>
<proteinExistence type="predicted"/>
<dbReference type="Gene3D" id="1.25.40.20">
    <property type="entry name" value="Ankyrin repeat-containing domain"/>
    <property type="match status" value="1"/>
</dbReference>
<sequence length="241" mass="27075">MTNWAEIARTKNVHAVRTAAGELDVNERDERGRTPLMLFMTYKLPPDAVEILLERGAELEIEDKLGETALLKAIKFHQSGAVKLLLKYGARLDSPRGIRSTPWNAAVARGDRALADLLMDTQGAVRLTLMPDEQQALDRMLGEEDPRRLLQAIAESDSPVLLHAFVNGYNWDDGPEPMLAAIDNPACAEITLLDMYDLADGDYWLDLRKEDYADDEEKAAFRKLAERLRARLEAAMPEERS</sequence>
<dbReference type="Proteomes" id="UP000316968">
    <property type="component" value="Chromosome"/>
</dbReference>
<accession>A0A4Y6UPC2</accession>
<dbReference type="AlphaFoldDB" id="A0A4Y6UPC2"/>